<dbReference type="EMBL" id="DYDO01001782">
    <property type="protein sequence ID" value="DBA13490.1"/>
    <property type="molecule type" value="Genomic_DNA"/>
</dbReference>
<sequence>MFSEYETLHINVLTARRLTLTKIAIPNHSNRGQLIPASISLPRPVRGHLSLKVATPYSEVKSQSTTSDRVS</sequence>
<protein>
    <submittedName>
        <fullName evidence="1">Uncharacterized protein</fullName>
    </submittedName>
</protein>
<name>A0AAV2ZM61_PYXAD</name>
<comment type="caution">
    <text evidence="1">The sequence shown here is derived from an EMBL/GenBank/DDBJ whole genome shotgun (WGS) entry which is preliminary data.</text>
</comment>
<gene>
    <name evidence="1" type="ORF">GDO54_018472</name>
</gene>
<evidence type="ECO:0000313" key="2">
    <source>
        <dbReference type="Proteomes" id="UP001181693"/>
    </source>
</evidence>
<dbReference type="AlphaFoldDB" id="A0AAV2ZM61"/>
<evidence type="ECO:0000313" key="1">
    <source>
        <dbReference type="EMBL" id="DBA13490.1"/>
    </source>
</evidence>
<proteinExistence type="predicted"/>
<accession>A0AAV2ZM61</accession>
<keyword evidence="2" id="KW-1185">Reference proteome</keyword>
<organism evidence="1 2">
    <name type="scientific">Pyxicephalus adspersus</name>
    <name type="common">African bullfrog</name>
    <dbReference type="NCBI Taxonomy" id="30357"/>
    <lineage>
        <taxon>Eukaryota</taxon>
        <taxon>Metazoa</taxon>
        <taxon>Chordata</taxon>
        <taxon>Craniata</taxon>
        <taxon>Vertebrata</taxon>
        <taxon>Euteleostomi</taxon>
        <taxon>Amphibia</taxon>
        <taxon>Batrachia</taxon>
        <taxon>Anura</taxon>
        <taxon>Neobatrachia</taxon>
        <taxon>Ranoidea</taxon>
        <taxon>Pyxicephalidae</taxon>
        <taxon>Pyxicephalinae</taxon>
        <taxon>Pyxicephalus</taxon>
    </lineage>
</organism>
<dbReference type="Proteomes" id="UP001181693">
    <property type="component" value="Unassembled WGS sequence"/>
</dbReference>
<reference evidence="1" key="1">
    <citation type="thesis" date="2020" institute="ProQuest LLC" country="789 East Eisenhower Parkway, Ann Arbor, MI, USA">
        <title>Comparative Genomics and Chromosome Evolution.</title>
        <authorList>
            <person name="Mudd A.B."/>
        </authorList>
    </citation>
    <scope>NUCLEOTIDE SEQUENCE</scope>
    <source>
        <strain evidence="1">1538</strain>
        <tissue evidence="1">Blood</tissue>
    </source>
</reference>